<keyword evidence="3" id="KW-1185">Reference proteome</keyword>
<dbReference type="EMBL" id="ATAM02000008">
    <property type="protein sequence ID" value="KAL0245564.1"/>
    <property type="molecule type" value="Genomic_DNA"/>
</dbReference>
<organism evidence="2 3">
    <name type="scientific">Cryptococcus tetragattii IND107</name>
    <dbReference type="NCBI Taxonomy" id="1296105"/>
    <lineage>
        <taxon>Eukaryota</taxon>
        <taxon>Fungi</taxon>
        <taxon>Dikarya</taxon>
        <taxon>Basidiomycota</taxon>
        <taxon>Agaricomycotina</taxon>
        <taxon>Tremellomycetes</taxon>
        <taxon>Tremellales</taxon>
        <taxon>Cryptococcaceae</taxon>
        <taxon>Cryptococcus</taxon>
        <taxon>Cryptococcus gattii species complex</taxon>
    </lineage>
</organism>
<accession>A0ABR3BRP5</accession>
<sequence length="67" mass="7348">MDRFLNLFFPCELLLELLGYSVWVVAAGKESGAVDVLTLGPQVSARSDLLKTHNPKKLLLSTHPLLA</sequence>
<feature type="signal peptide" evidence="1">
    <location>
        <begin position="1"/>
        <end position="27"/>
    </location>
</feature>
<protein>
    <submittedName>
        <fullName evidence="2">Uncharacterized protein</fullName>
    </submittedName>
</protein>
<evidence type="ECO:0000313" key="3">
    <source>
        <dbReference type="Proteomes" id="UP000054399"/>
    </source>
</evidence>
<keyword evidence="1" id="KW-0732">Signal</keyword>
<name>A0ABR3BRP5_9TREE</name>
<proteinExistence type="predicted"/>
<reference evidence="2" key="2">
    <citation type="submission" date="2024-01" db="EMBL/GenBank/DDBJ databases">
        <title>Comparative genomics of Cryptococcus and Kwoniella reveals pathogenesis evolution and contrasting modes of karyotype evolution via chromosome fusion or intercentromeric recombination.</title>
        <authorList>
            <person name="Coelho M.A."/>
            <person name="David-Palma M."/>
            <person name="Shea T."/>
            <person name="Bowers K."/>
            <person name="Mcginley-Smith S."/>
            <person name="Mohammad A.W."/>
            <person name="Gnirke A."/>
            <person name="Yurkov A.M."/>
            <person name="Nowrousian M."/>
            <person name="Sun S."/>
            <person name="Cuomo C.A."/>
            <person name="Heitman J."/>
        </authorList>
    </citation>
    <scope>NUCLEOTIDE SEQUENCE</scope>
    <source>
        <strain evidence="2">IND107</strain>
    </source>
</reference>
<gene>
    <name evidence="2" type="ORF">I308_104696</name>
</gene>
<reference evidence="2" key="1">
    <citation type="submission" date="2015-01" db="EMBL/GenBank/DDBJ databases">
        <authorList>
            <consortium name="The Broad Institute Genomics Platform"/>
            <person name="Cuomo C."/>
            <person name="Litvintseva A."/>
            <person name="Chen Y."/>
            <person name="Heitman J."/>
            <person name="Sun S."/>
            <person name="Springer D."/>
            <person name="Dromer F."/>
            <person name="Young S."/>
            <person name="Zeng Q."/>
            <person name="Gargeya S."/>
            <person name="Abouelleil A."/>
            <person name="Alvarado L."/>
            <person name="Chapman S.B."/>
            <person name="Gainer-Dewar J."/>
            <person name="Goldberg J."/>
            <person name="Griggs A."/>
            <person name="Gujja S."/>
            <person name="Hansen M."/>
            <person name="Howarth C."/>
            <person name="Imamovic A."/>
            <person name="Larimer J."/>
            <person name="Murphy C."/>
            <person name="Naylor J."/>
            <person name="Pearson M."/>
            <person name="Priest M."/>
            <person name="Roberts A."/>
            <person name="Saif S."/>
            <person name="Shea T."/>
            <person name="Sykes S."/>
            <person name="Wortman J."/>
            <person name="Nusbaum C."/>
            <person name="Birren B."/>
        </authorList>
    </citation>
    <scope>NUCLEOTIDE SEQUENCE</scope>
    <source>
        <strain evidence="2">IND107</strain>
    </source>
</reference>
<dbReference type="Proteomes" id="UP000054399">
    <property type="component" value="Unassembled WGS sequence"/>
</dbReference>
<dbReference type="GeneID" id="91991552"/>
<dbReference type="RefSeq" id="XP_066612648.1">
    <property type="nucleotide sequence ID" value="XM_066759161.1"/>
</dbReference>
<evidence type="ECO:0000256" key="1">
    <source>
        <dbReference type="SAM" id="SignalP"/>
    </source>
</evidence>
<comment type="caution">
    <text evidence="2">The sequence shown here is derived from an EMBL/GenBank/DDBJ whole genome shotgun (WGS) entry which is preliminary data.</text>
</comment>
<evidence type="ECO:0000313" key="2">
    <source>
        <dbReference type="EMBL" id="KAL0245564.1"/>
    </source>
</evidence>
<feature type="chain" id="PRO_5047522395" evidence="1">
    <location>
        <begin position="28"/>
        <end position="67"/>
    </location>
</feature>